<sequence>MPRDPLMEPIILWTRPQRESEASAQAARLRCPPHQAVIAPLFRIVPAKYDPAVFDGAKGLILTSANAVPGLPALGALKTWCVWRKTAAAAREAGLDAIAAGREAGELIDVLRAERPEGPLVYAHGVHWSRDIVAALPELTIHGVAVYESRACPIPADLSDRLSRAGRVYAPLYSARAATELARQPGVVSLSGLVPVAISDACADALPQPLRARAIIASGPNGDAVIGALAEAMSQDAPAA</sequence>
<dbReference type="SUPFAM" id="SSF69618">
    <property type="entry name" value="HemD-like"/>
    <property type="match status" value="1"/>
</dbReference>
<feature type="domain" description="Tetrapyrrole biosynthesis uroporphyrinogen III synthase" evidence="1">
    <location>
        <begin position="34"/>
        <end position="225"/>
    </location>
</feature>
<dbReference type="InterPro" id="IPR036108">
    <property type="entry name" value="4pyrrol_syn_uPrphyn_synt_sf"/>
</dbReference>
<dbReference type="GO" id="GO:0033014">
    <property type="term" value="P:tetrapyrrole biosynthetic process"/>
    <property type="evidence" value="ECO:0007669"/>
    <property type="project" value="InterPro"/>
</dbReference>
<evidence type="ECO:0000259" key="1">
    <source>
        <dbReference type="Pfam" id="PF02602"/>
    </source>
</evidence>
<dbReference type="EMBL" id="QEYD01000004">
    <property type="protein sequence ID" value="PWE29499.1"/>
    <property type="molecule type" value="Genomic_DNA"/>
</dbReference>
<dbReference type="Proteomes" id="UP000244940">
    <property type="component" value="Unassembled WGS sequence"/>
</dbReference>
<dbReference type="OrthoDB" id="7204250at2"/>
<dbReference type="CDD" id="cd06578">
    <property type="entry name" value="HemD"/>
    <property type="match status" value="1"/>
</dbReference>
<name>A0A2U2CCB0_9RHOB</name>
<dbReference type="GO" id="GO:0004852">
    <property type="term" value="F:uroporphyrinogen-III synthase activity"/>
    <property type="evidence" value="ECO:0007669"/>
    <property type="project" value="InterPro"/>
</dbReference>
<gene>
    <name evidence="2" type="ORF">C4N9_07040</name>
</gene>
<organism evidence="2 3">
    <name type="scientific">Pararhodobacter marinus</name>
    <dbReference type="NCBI Taxonomy" id="2184063"/>
    <lineage>
        <taxon>Bacteria</taxon>
        <taxon>Pseudomonadati</taxon>
        <taxon>Pseudomonadota</taxon>
        <taxon>Alphaproteobacteria</taxon>
        <taxon>Rhodobacterales</taxon>
        <taxon>Paracoccaceae</taxon>
        <taxon>Pararhodobacter</taxon>
    </lineage>
</organism>
<dbReference type="InterPro" id="IPR003754">
    <property type="entry name" value="4pyrrol_synth_uPrphyn_synth"/>
</dbReference>
<evidence type="ECO:0000313" key="3">
    <source>
        <dbReference type="Proteomes" id="UP000244940"/>
    </source>
</evidence>
<protein>
    <recommendedName>
        <fullName evidence="1">Tetrapyrrole biosynthesis uroporphyrinogen III synthase domain-containing protein</fullName>
    </recommendedName>
</protein>
<accession>A0A2U2CCB0</accession>
<keyword evidence="3" id="KW-1185">Reference proteome</keyword>
<evidence type="ECO:0000313" key="2">
    <source>
        <dbReference type="EMBL" id="PWE29499.1"/>
    </source>
</evidence>
<dbReference type="AlphaFoldDB" id="A0A2U2CCB0"/>
<comment type="caution">
    <text evidence="2">The sequence shown here is derived from an EMBL/GenBank/DDBJ whole genome shotgun (WGS) entry which is preliminary data.</text>
</comment>
<reference evidence="2 3" key="1">
    <citation type="submission" date="2018-05" db="EMBL/GenBank/DDBJ databases">
        <title>Pararhodobacter marina sp. nov., isolated from deep-sea water of the Indian Ocean.</title>
        <authorList>
            <person name="Lai Q.Sr."/>
            <person name="Liu X."/>
            <person name="Shao Z."/>
        </authorList>
    </citation>
    <scope>NUCLEOTIDE SEQUENCE [LARGE SCALE GENOMIC DNA]</scope>
    <source>
        <strain evidence="2 3">CIC4N-9</strain>
    </source>
</reference>
<proteinExistence type="predicted"/>
<dbReference type="Pfam" id="PF02602">
    <property type="entry name" value="HEM4"/>
    <property type="match status" value="1"/>
</dbReference>
<dbReference type="Gene3D" id="3.40.50.10090">
    <property type="match status" value="1"/>
</dbReference>